<dbReference type="InterPro" id="IPR001789">
    <property type="entry name" value="Sig_transdc_resp-reg_receiver"/>
</dbReference>
<name>A0A1I6A187_9BACI</name>
<dbReference type="InterPro" id="IPR001867">
    <property type="entry name" value="OmpR/PhoB-type_DNA-bd"/>
</dbReference>
<dbReference type="Gene3D" id="6.10.250.690">
    <property type="match status" value="1"/>
</dbReference>
<dbReference type="Gene3D" id="1.10.10.10">
    <property type="entry name" value="Winged helix-like DNA-binding domain superfamily/Winged helix DNA-binding domain"/>
    <property type="match status" value="1"/>
</dbReference>
<evidence type="ECO:0000256" key="6">
    <source>
        <dbReference type="ARBA" id="ARBA00023163"/>
    </source>
</evidence>
<evidence type="ECO:0000259" key="10">
    <source>
        <dbReference type="PROSITE" id="PS51755"/>
    </source>
</evidence>
<gene>
    <name evidence="11" type="ORF">SAMN02745910_02414</name>
</gene>
<evidence type="ECO:0000259" key="9">
    <source>
        <dbReference type="PROSITE" id="PS50110"/>
    </source>
</evidence>
<dbReference type="PROSITE" id="PS51755">
    <property type="entry name" value="OMPR_PHOB"/>
    <property type="match status" value="1"/>
</dbReference>
<evidence type="ECO:0000256" key="4">
    <source>
        <dbReference type="ARBA" id="ARBA00023015"/>
    </source>
</evidence>
<sequence length="223" mass="26271">MKNIVYIEDDETIGKWLKEELEDNGYHVSWYLSDEGSEEGMKNADLVILDVMLPGLDGFTLGQRFKNNYNDVPIIMLTARTALDDKVQGLTFADDYLTKPFHPKELMARIEVLLRRYNRQEEDCRTVGHLDVYTKQQRIIRRSDGEEIILSGKQHQLFFFFTRHFNQTLTKEQIFESIWKDPYIEGDKTLTVHIRHLREKVEEDPSKPKVIETIRGIGYRMKA</sequence>
<keyword evidence="4" id="KW-0805">Transcription regulation</keyword>
<dbReference type="SMART" id="SM00448">
    <property type="entry name" value="REC"/>
    <property type="match status" value="1"/>
</dbReference>
<dbReference type="PANTHER" id="PTHR48111">
    <property type="entry name" value="REGULATOR OF RPOS"/>
    <property type="match status" value="1"/>
</dbReference>
<evidence type="ECO:0000256" key="2">
    <source>
        <dbReference type="ARBA" id="ARBA00022553"/>
    </source>
</evidence>
<dbReference type="Proteomes" id="UP000182762">
    <property type="component" value="Unassembled WGS sequence"/>
</dbReference>
<feature type="DNA-binding region" description="OmpR/PhoB-type" evidence="8">
    <location>
        <begin position="122"/>
        <end position="223"/>
    </location>
</feature>
<feature type="modified residue" description="4-aspartylphosphate" evidence="7">
    <location>
        <position position="50"/>
    </location>
</feature>
<dbReference type="Pfam" id="PF00072">
    <property type="entry name" value="Response_reg"/>
    <property type="match status" value="1"/>
</dbReference>
<keyword evidence="12" id="KW-1185">Reference proteome</keyword>
<evidence type="ECO:0000256" key="1">
    <source>
        <dbReference type="ARBA" id="ARBA00004496"/>
    </source>
</evidence>
<dbReference type="SUPFAM" id="SSF52172">
    <property type="entry name" value="CheY-like"/>
    <property type="match status" value="1"/>
</dbReference>
<comment type="subcellular location">
    <subcellularLocation>
        <location evidence="1">Cytoplasm</location>
    </subcellularLocation>
</comment>
<dbReference type="EMBL" id="FOXX01000005">
    <property type="protein sequence ID" value="SFQ62418.1"/>
    <property type="molecule type" value="Genomic_DNA"/>
</dbReference>
<accession>A0A1I6A187</accession>
<protein>
    <submittedName>
        <fullName evidence="11">DNA-binding response regulator, OmpR family, contains REC and winged-helix (WHTH) domain</fullName>
    </submittedName>
</protein>
<dbReference type="InterPro" id="IPR016032">
    <property type="entry name" value="Sig_transdc_resp-reg_C-effctor"/>
</dbReference>
<dbReference type="GO" id="GO:0003677">
    <property type="term" value="F:DNA binding"/>
    <property type="evidence" value="ECO:0007669"/>
    <property type="project" value="UniProtKB-KW"/>
</dbReference>
<dbReference type="Gene3D" id="3.40.50.2300">
    <property type="match status" value="1"/>
</dbReference>
<dbReference type="InterPro" id="IPR039420">
    <property type="entry name" value="WalR-like"/>
</dbReference>
<dbReference type="SMART" id="SM00862">
    <property type="entry name" value="Trans_reg_C"/>
    <property type="match status" value="1"/>
</dbReference>
<feature type="domain" description="Response regulatory" evidence="9">
    <location>
        <begin position="3"/>
        <end position="114"/>
    </location>
</feature>
<proteinExistence type="predicted"/>
<evidence type="ECO:0000313" key="11">
    <source>
        <dbReference type="EMBL" id="SFQ62418.1"/>
    </source>
</evidence>
<dbReference type="InterPro" id="IPR011006">
    <property type="entry name" value="CheY-like_superfamily"/>
</dbReference>
<reference evidence="11 12" key="1">
    <citation type="submission" date="2016-10" db="EMBL/GenBank/DDBJ databases">
        <authorList>
            <person name="Varghese N."/>
            <person name="Submissions S."/>
        </authorList>
    </citation>
    <scope>NUCLEOTIDE SEQUENCE [LARGE SCALE GENOMIC DNA]</scope>
    <source>
        <strain evidence="11 12">DSM 13796</strain>
    </source>
</reference>
<dbReference type="CDD" id="cd00383">
    <property type="entry name" value="trans_reg_C"/>
    <property type="match status" value="1"/>
</dbReference>
<dbReference type="PROSITE" id="PS50110">
    <property type="entry name" value="RESPONSE_REGULATORY"/>
    <property type="match status" value="1"/>
</dbReference>
<keyword evidence="3" id="KW-0902">Two-component regulatory system</keyword>
<dbReference type="SUPFAM" id="SSF46894">
    <property type="entry name" value="C-terminal effector domain of the bipartite response regulators"/>
    <property type="match status" value="1"/>
</dbReference>
<evidence type="ECO:0000313" key="12">
    <source>
        <dbReference type="Proteomes" id="UP000182762"/>
    </source>
</evidence>
<evidence type="ECO:0000256" key="8">
    <source>
        <dbReference type="PROSITE-ProRule" id="PRU01091"/>
    </source>
</evidence>
<evidence type="ECO:0000256" key="7">
    <source>
        <dbReference type="PROSITE-ProRule" id="PRU00169"/>
    </source>
</evidence>
<dbReference type="Pfam" id="PF00486">
    <property type="entry name" value="Trans_reg_C"/>
    <property type="match status" value="1"/>
</dbReference>
<keyword evidence="6" id="KW-0804">Transcription</keyword>
<keyword evidence="5 8" id="KW-0238">DNA-binding</keyword>
<dbReference type="RefSeq" id="WP_061804646.1">
    <property type="nucleotide sequence ID" value="NZ_FOXX01000005.1"/>
</dbReference>
<evidence type="ECO:0000256" key="3">
    <source>
        <dbReference type="ARBA" id="ARBA00023012"/>
    </source>
</evidence>
<comment type="caution">
    <text evidence="11">The sequence shown here is derived from an EMBL/GenBank/DDBJ whole genome shotgun (WGS) entry which is preliminary data.</text>
</comment>
<evidence type="ECO:0000256" key="5">
    <source>
        <dbReference type="ARBA" id="ARBA00023125"/>
    </source>
</evidence>
<keyword evidence="2 7" id="KW-0597">Phosphoprotein</keyword>
<dbReference type="PANTHER" id="PTHR48111:SF40">
    <property type="entry name" value="PHOSPHATE REGULON TRANSCRIPTIONAL REGULATORY PROTEIN PHOB"/>
    <property type="match status" value="1"/>
</dbReference>
<feature type="domain" description="OmpR/PhoB-type" evidence="10">
    <location>
        <begin position="122"/>
        <end position="223"/>
    </location>
</feature>
<dbReference type="InterPro" id="IPR036388">
    <property type="entry name" value="WH-like_DNA-bd_sf"/>
</dbReference>
<dbReference type="GeneID" id="93711066"/>
<organism evidence="11 12">
    <name type="scientific">Priestia endophytica DSM 13796</name>
    <dbReference type="NCBI Taxonomy" id="1121089"/>
    <lineage>
        <taxon>Bacteria</taxon>
        <taxon>Bacillati</taxon>
        <taxon>Bacillota</taxon>
        <taxon>Bacilli</taxon>
        <taxon>Bacillales</taxon>
        <taxon>Bacillaceae</taxon>
        <taxon>Priestia</taxon>
    </lineage>
</organism>